<dbReference type="OrthoDB" id="2439775at2759"/>
<evidence type="ECO:0000313" key="2">
    <source>
        <dbReference type="EMBL" id="CAI2168586.1"/>
    </source>
</evidence>
<reference evidence="2" key="1">
    <citation type="submission" date="2022-08" db="EMBL/GenBank/DDBJ databases">
        <authorList>
            <person name="Kallberg Y."/>
            <person name="Tangrot J."/>
            <person name="Rosling A."/>
        </authorList>
    </citation>
    <scope>NUCLEOTIDE SEQUENCE</scope>
    <source>
        <strain evidence="2">Wild A</strain>
    </source>
</reference>
<keyword evidence="3" id="KW-1185">Reference proteome</keyword>
<protein>
    <submittedName>
        <fullName evidence="2">18802_t:CDS:1</fullName>
    </submittedName>
</protein>
<dbReference type="AlphaFoldDB" id="A0A9W4SGB6"/>
<sequence>MIICFIGFAHAHFLLLQNPNLNHLAPDVDGYTLMNSTTNEPLGVNVVSDFNATSNNDNPFSNILTSIQAAYFWVNGEWSQRGIWDFWAVDFMSVLASLVLVTVLQNMLIAFMGGVYEEAAKKGRDALLRYRADLISDYEALEDIRFWPPETDPTYIFYVGHSKSFDEWSEGRKEFRGCIYERYETKASYKKYDFKDDIYDETSLMKYEADKVTQKDTNNESNSSTSSQVDELYKEFKQSINNVNERLDLMDRKIDTKMAELENNIQNFIRQILENR</sequence>
<comment type="caution">
    <text evidence="2">The sequence shown here is derived from an EMBL/GenBank/DDBJ whole genome shotgun (WGS) entry which is preliminary data.</text>
</comment>
<organism evidence="2 3">
    <name type="scientific">Funneliformis geosporum</name>
    <dbReference type="NCBI Taxonomy" id="1117311"/>
    <lineage>
        <taxon>Eukaryota</taxon>
        <taxon>Fungi</taxon>
        <taxon>Fungi incertae sedis</taxon>
        <taxon>Mucoromycota</taxon>
        <taxon>Glomeromycotina</taxon>
        <taxon>Glomeromycetes</taxon>
        <taxon>Glomerales</taxon>
        <taxon>Glomeraceae</taxon>
        <taxon>Funneliformis</taxon>
    </lineage>
</organism>
<evidence type="ECO:0000256" key="1">
    <source>
        <dbReference type="SAM" id="Coils"/>
    </source>
</evidence>
<dbReference type="EMBL" id="CAMKVN010000502">
    <property type="protein sequence ID" value="CAI2168586.1"/>
    <property type="molecule type" value="Genomic_DNA"/>
</dbReference>
<accession>A0A9W4SGB6</accession>
<proteinExistence type="predicted"/>
<evidence type="ECO:0000313" key="3">
    <source>
        <dbReference type="Proteomes" id="UP001153678"/>
    </source>
</evidence>
<keyword evidence="1" id="KW-0175">Coiled coil</keyword>
<name>A0A9W4SGB6_9GLOM</name>
<feature type="coiled-coil region" evidence="1">
    <location>
        <begin position="233"/>
        <end position="260"/>
    </location>
</feature>
<dbReference type="Proteomes" id="UP001153678">
    <property type="component" value="Unassembled WGS sequence"/>
</dbReference>
<gene>
    <name evidence="2" type="ORF">FWILDA_LOCUS3655</name>
</gene>